<feature type="transmembrane region" description="Helical" evidence="1">
    <location>
        <begin position="670"/>
        <end position="696"/>
    </location>
</feature>
<accession>A0A6M3XCR5</accession>
<feature type="transmembrane region" description="Helical" evidence="1">
    <location>
        <begin position="647"/>
        <end position="664"/>
    </location>
</feature>
<name>A0A6M3XCR5_9ZZZZ</name>
<dbReference type="AlphaFoldDB" id="A0A6M3XCR5"/>
<protein>
    <submittedName>
        <fullName evidence="3">Putative tail protein</fullName>
    </submittedName>
</protein>
<sequence length="1279" mass="135792">MAIVGTVTAIFELAGGQQALNTLQQIQQLGNQLGQKKIALNVGTSSQQKSIQSFTGWLDKASKASSTLFNKFWAAPKAIAQFSDQFVHLGQVAATFAYRMTLVTAPLDALLFKVGKAAVELERTALFTATQIEGSKEAAVKFARETEKAMTDLAVETGNNAAELVGALRLIISSMDVAEKDATKMMKPVAMTMTAMQEGAEEMVMATTTAFNVFGGELSRFGNMQKQTTHILDVLGESVKEGRAEFSDMATGFGRAATMGMFANASFEEVVATITLLSRVFTPAQATTAAENLSKALVDPSSEAADMWDQLKISMYEVVDGVTQRRGTFDILAELMDKLFGMDVKGRDTVISAIFPTIRALRGALFLLQPGELDKAMDWVEDWENMAPDLNQTNYGIGRNFAIAGEGIKFLLDQITALADAIGQKVYDTFREDIKDLTEGLIAFTDTILSLPADTLRKVITSIMGISALGPLSLVLSTVLMGLGGLVTLIAELASPMGILALIAGWKMFGAVMSSAVDVVREYTGAEGLRGLIRLVIELAEAFGLLSTSDANRLLESVGLSIERINSENFREFVDALKDLGDSARNTYEHVKNWFEAFGMFIDKTAARENLFGIIVGFIVDLVGAITKAGEGLFGEGVSNIEKMAKAIDVVAVALAGLALAGPLKGASLLGWLLSLGITGPAALAALGAGGLVLALKMGGEAVFGKLSPGAYNQLGLNYEQTAELLYESMRKGNMGQQEAIGTLMQGWGVSEAEARQTIGIGTWSPPGMTVSPRLGIAGGATMGGAGMITQAFQNQPGGPMAAWFSLDRLAVKAKEAADSAGKASAAFMSASDALTAIGKGMGDWWEAFKEEHGGKTPIETYKLHERPLQAAVIDKTFSEYFAKAKGRSPEKGEWDFWWQNIWGPLESYQGGPISEVPPGYSPEMPFDIGIDFAGIVREANQKLAETSEEVLPDLEMSVEDLEKAFKEKADSLVVSMGTNTSATEANTQAKEALGGHIQDLIAAMVTGFGVAKDTVIDEGSDAEGEAGGTSKGGKGGKFGLYSMMPIGPGEDGEGAQSTIVARIEGMIRSAMAGGAGVSASFRDFTKANPLAGVIGNLAGQVGDDLHLLELLRQKWVLEEIRDAVIGKSFDEAKKQTTELNGIKSATEGIKAGVLALGPPALSRLSDIVAAVNRVWSTLLTKSFSSSSGSGKQSGGYVWSDNLYRLAEHGKPEFVISNPTLRALEKQVGVVTQGKLLGTTTVSIGNVNLPGVRDAKDFVRELKSLANDANAKRRLAYGY</sequence>
<gene>
    <name evidence="3" type="ORF">TM448B00502_0013</name>
</gene>
<dbReference type="EMBL" id="MT144626">
    <property type="protein sequence ID" value="QJH95680.1"/>
    <property type="molecule type" value="Genomic_DNA"/>
</dbReference>
<keyword evidence="1" id="KW-0472">Membrane</keyword>
<reference evidence="3" key="1">
    <citation type="submission" date="2020-03" db="EMBL/GenBank/DDBJ databases">
        <title>The deep terrestrial virosphere.</title>
        <authorList>
            <person name="Holmfeldt K."/>
            <person name="Nilsson E."/>
            <person name="Simone D."/>
            <person name="Lopez-Fernandez M."/>
            <person name="Wu X."/>
            <person name="de Brujin I."/>
            <person name="Lundin D."/>
            <person name="Andersson A."/>
            <person name="Bertilsson S."/>
            <person name="Dopson M."/>
        </authorList>
    </citation>
    <scope>NUCLEOTIDE SEQUENCE</scope>
    <source>
        <strain evidence="3">TM448B00502</strain>
    </source>
</reference>
<keyword evidence="1" id="KW-1133">Transmembrane helix</keyword>
<organism evidence="3">
    <name type="scientific">viral metagenome</name>
    <dbReference type="NCBI Taxonomy" id="1070528"/>
    <lineage>
        <taxon>unclassified sequences</taxon>
        <taxon>metagenomes</taxon>
        <taxon>organismal metagenomes</taxon>
    </lineage>
</organism>
<keyword evidence="1" id="KW-0812">Transmembrane</keyword>
<evidence type="ECO:0000259" key="2">
    <source>
        <dbReference type="Pfam" id="PF10145"/>
    </source>
</evidence>
<evidence type="ECO:0000256" key="1">
    <source>
        <dbReference type="SAM" id="Phobius"/>
    </source>
</evidence>
<dbReference type="Pfam" id="PF10145">
    <property type="entry name" value="PhageMin_Tail"/>
    <property type="match status" value="1"/>
</dbReference>
<feature type="domain" description="Phage tail tape measure protein" evidence="2">
    <location>
        <begin position="148"/>
        <end position="355"/>
    </location>
</feature>
<proteinExistence type="predicted"/>
<dbReference type="InterPro" id="IPR010090">
    <property type="entry name" value="Phage_tape_meas"/>
</dbReference>
<evidence type="ECO:0000313" key="3">
    <source>
        <dbReference type="EMBL" id="QJH95680.1"/>
    </source>
</evidence>
<feature type="transmembrane region" description="Helical" evidence="1">
    <location>
        <begin position="486"/>
        <end position="506"/>
    </location>
</feature>